<name>A0A4U9WEA8_SERFO</name>
<sequence>MTRARMIELKDALEDAGWKVSTENSKGDFFYVEDEAVEWTLLNENKEKKRLLRFCLFDYLGRRTTNLSDILYVEEEKLGS</sequence>
<organism evidence="1">
    <name type="scientific">Serratia fonticola</name>
    <dbReference type="NCBI Taxonomy" id="47917"/>
    <lineage>
        <taxon>Bacteria</taxon>
        <taxon>Pseudomonadati</taxon>
        <taxon>Pseudomonadota</taxon>
        <taxon>Gammaproteobacteria</taxon>
        <taxon>Enterobacterales</taxon>
        <taxon>Yersiniaceae</taxon>
        <taxon>Serratia</taxon>
    </lineage>
</organism>
<accession>A0A4U9WEA8</accession>
<dbReference type="AlphaFoldDB" id="A0A4U9WEA8"/>
<gene>
    <name evidence="1" type="ORF">NCTC12965_07408</name>
</gene>
<reference evidence="1" key="1">
    <citation type="submission" date="2019-05" db="EMBL/GenBank/DDBJ databases">
        <authorList>
            <consortium name="Pathogen Informatics"/>
        </authorList>
    </citation>
    <scope>NUCLEOTIDE SEQUENCE [LARGE SCALE GENOMIC DNA]</scope>
    <source>
        <strain evidence="1">NCTC12965</strain>
    </source>
</reference>
<evidence type="ECO:0000313" key="1">
    <source>
        <dbReference type="EMBL" id="VTR57545.1"/>
    </source>
</evidence>
<proteinExistence type="predicted"/>
<protein>
    <submittedName>
        <fullName evidence="1">Uncharacterized protein</fullName>
    </submittedName>
</protein>
<dbReference type="EMBL" id="CABEEZ010000144">
    <property type="protein sequence ID" value="VTR57545.1"/>
    <property type="molecule type" value="Genomic_DNA"/>
</dbReference>